<dbReference type="OrthoDB" id="2874807at2"/>
<dbReference type="NCBIfam" id="TIGR02531">
    <property type="entry name" value="yecD_yerC"/>
    <property type="match status" value="1"/>
</dbReference>
<dbReference type="EMBL" id="CP003326">
    <property type="protein sequence ID" value="AFS77383.1"/>
    <property type="molecule type" value="Genomic_DNA"/>
</dbReference>
<accession>K0AU76</accession>
<protein>
    <submittedName>
        <fullName evidence="1">TrpR like protein, YerC/YecD</fullName>
    </submittedName>
</protein>
<dbReference type="GO" id="GO:0043565">
    <property type="term" value="F:sequence-specific DNA binding"/>
    <property type="evidence" value="ECO:0007669"/>
    <property type="project" value="InterPro"/>
</dbReference>
<dbReference type="RefSeq" id="WP_014966520.1">
    <property type="nucleotide sequence ID" value="NC_018664.1"/>
</dbReference>
<dbReference type="SUPFAM" id="SSF48295">
    <property type="entry name" value="TrpR-like"/>
    <property type="match status" value="1"/>
</dbReference>
<gene>
    <name evidence="1" type="ordered locus">Curi_c03030</name>
</gene>
<evidence type="ECO:0000313" key="2">
    <source>
        <dbReference type="Proteomes" id="UP000006094"/>
    </source>
</evidence>
<dbReference type="eggNOG" id="COG4496">
    <property type="taxonomic scope" value="Bacteria"/>
</dbReference>
<evidence type="ECO:0000313" key="1">
    <source>
        <dbReference type="EMBL" id="AFS77383.1"/>
    </source>
</evidence>
<dbReference type="PANTHER" id="PTHR40080">
    <property type="entry name" value="LMO1763 PROTEIN"/>
    <property type="match status" value="1"/>
</dbReference>
<dbReference type="PANTHER" id="PTHR40080:SF1">
    <property type="entry name" value="TRPR-LIKE PROTEIN YERC_YECD"/>
    <property type="match status" value="1"/>
</dbReference>
<dbReference type="Gene3D" id="1.10.1270.10">
    <property type="entry name" value="TrpR-like"/>
    <property type="match status" value="1"/>
</dbReference>
<dbReference type="PIRSF" id="PIRSF012508">
    <property type="entry name" value="YerC"/>
    <property type="match status" value="1"/>
</dbReference>
<dbReference type="HOGENOM" id="CLU_147939_1_0_9"/>
<dbReference type="GO" id="GO:0003700">
    <property type="term" value="F:DNA-binding transcription factor activity"/>
    <property type="evidence" value="ECO:0007669"/>
    <property type="project" value="InterPro"/>
</dbReference>
<dbReference type="Pfam" id="PF01371">
    <property type="entry name" value="Trp_repressor"/>
    <property type="match status" value="1"/>
</dbReference>
<proteinExistence type="predicted"/>
<dbReference type="PATRIC" id="fig|1128398.3.peg.313"/>
<reference evidence="1 2" key="1">
    <citation type="journal article" date="2012" name="PLoS ONE">
        <title>The purine-utilizing bacterium Clostridium acidurici 9a: a genome-guided metabolic reconsideration.</title>
        <authorList>
            <person name="Hartwich K."/>
            <person name="Poehlein A."/>
            <person name="Daniel R."/>
        </authorList>
    </citation>
    <scope>NUCLEOTIDE SEQUENCE [LARGE SCALE GENOMIC DNA]</scope>
    <source>
        <strain evidence="2">ATCC 7906 / DSM 604 / BCRC 14475 / CIP 104303 / KCTC 5404 / NCIMB 10678 / 9a</strain>
    </source>
</reference>
<dbReference type="KEGG" id="cad:Curi_c03030"/>
<dbReference type="InterPro" id="IPR000831">
    <property type="entry name" value="Trp_repress"/>
</dbReference>
<dbReference type="InterPro" id="IPR010921">
    <property type="entry name" value="Trp_repressor/repl_initiator"/>
</dbReference>
<dbReference type="InterPro" id="IPR038116">
    <property type="entry name" value="TrpR-like_sf"/>
</dbReference>
<dbReference type="STRING" id="1128398.Curi_c03030"/>
<dbReference type="InterPro" id="IPR013368">
    <property type="entry name" value="YecD_YerC"/>
</dbReference>
<organism evidence="1 2">
    <name type="scientific">Gottschalkia acidurici (strain ATCC 7906 / DSM 604 / BCRC 14475 / CIP 104303 / KCTC 5404 / NCIMB 10678 / 9a)</name>
    <name type="common">Clostridium acidurici</name>
    <dbReference type="NCBI Taxonomy" id="1128398"/>
    <lineage>
        <taxon>Bacteria</taxon>
        <taxon>Bacillati</taxon>
        <taxon>Bacillota</taxon>
        <taxon>Tissierellia</taxon>
        <taxon>Tissierellales</taxon>
        <taxon>Gottschalkiaceae</taxon>
        <taxon>Gottschalkia</taxon>
    </lineage>
</organism>
<name>K0AU76_GOTA9</name>
<dbReference type="AlphaFoldDB" id="K0AU76"/>
<keyword evidence="2" id="KW-1185">Reference proteome</keyword>
<sequence length="104" mass="12164">MEHHSKIKDEYIDELFEGILKLKNIDDCYRFFEDVCTIKEIKSISQRLQVAKLLKLEKTYNDIEEKTGASTATISRVNRVLNYGAEGYDMVLDRLGYSKHKDKD</sequence>
<dbReference type="Proteomes" id="UP000006094">
    <property type="component" value="Chromosome"/>
</dbReference>